<dbReference type="InterPro" id="IPR051906">
    <property type="entry name" value="TolC-like"/>
</dbReference>
<dbReference type="AlphaFoldDB" id="A0A9J6ZS68"/>
<organism evidence="8 9">
    <name type="scientific">Xiashengella succiniciproducens</name>
    <dbReference type="NCBI Taxonomy" id="2949635"/>
    <lineage>
        <taxon>Bacteria</taxon>
        <taxon>Pseudomonadati</taxon>
        <taxon>Bacteroidota</taxon>
        <taxon>Bacteroidia</taxon>
        <taxon>Marinilabiliales</taxon>
        <taxon>Marinilabiliaceae</taxon>
        <taxon>Xiashengella</taxon>
    </lineage>
</organism>
<keyword evidence="6" id="KW-0472">Membrane</keyword>
<evidence type="ECO:0000256" key="3">
    <source>
        <dbReference type="ARBA" id="ARBA00022448"/>
    </source>
</evidence>
<evidence type="ECO:0000256" key="1">
    <source>
        <dbReference type="ARBA" id="ARBA00004442"/>
    </source>
</evidence>
<evidence type="ECO:0000256" key="7">
    <source>
        <dbReference type="ARBA" id="ARBA00023237"/>
    </source>
</evidence>
<accession>A0A9J6ZS68</accession>
<proteinExistence type="inferred from homology"/>
<dbReference type="Proteomes" id="UP001056426">
    <property type="component" value="Chromosome"/>
</dbReference>
<dbReference type="Gene3D" id="1.20.1600.10">
    <property type="entry name" value="Outer membrane efflux proteins (OEP)"/>
    <property type="match status" value="1"/>
</dbReference>
<gene>
    <name evidence="8" type="ORF">M9189_03625</name>
</gene>
<dbReference type="Pfam" id="PF02321">
    <property type="entry name" value="OEP"/>
    <property type="match status" value="2"/>
</dbReference>
<dbReference type="GO" id="GO:1990281">
    <property type="term" value="C:efflux pump complex"/>
    <property type="evidence" value="ECO:0007669"/>
    <property type="project" value="TreeGrafter"/>
</dbReference>
<evidence type="ECO:0000256" key="4">
    <source>
        <dbReference type="ARBA" id="ARBA00022452"/>
    </source>
</evidence>
<dbReference type="PANTHER" id="PTHR30026:SF20">
    <property type="entry name" value="OUTER MEMBRANE PROTEIN TOLC"/>
    <property type="match status" value="1"/>
</dbReference>
<dbReference type="SUPFAM" id="SSF56954">
    <property type="entry name" value="Outer membrane efflux proteins (OEP)"/>
    <property type="match status" value="1"/>
</dbReference>
<evidence type="ECO:0000313" key="9">
    <source>
        <dbReference type="Proteomes" id="UP001056426"/>
    </source>
</evidence>
<evidence type="ECO:0000256" key="2">
    <source>
        <dbReference type="ARBA" id="ARBA00007613"/>
    </source>
</evidence>
<reference evidence="8" key="1">
    <citation type="submission" date="2022-05" db="EMBL/GenBank/DDBJ databases">
        <authorList>
            <person name="Sun X."/>
        </authorList>
    </citation>
    <scope>NUCLEOTIDE SEQUENCE</scope>
    <source>
        <strain evidence="8">Ai-910</strain>
    </source>
</reference>
<comment type="similarity">
    <text evidence="2">Belongs to the outer membrane factor (OMF) (TC 1.B.17) family.</text>
</comment>
<dbReference type="GO" id="GO:0015562">
    <property type="term" value="F:efflux transmembrane transporter activity"/>
    <property type="evidence" value="ECO:0007669"/>
    <property type="project" value="InterPro"/>
</dbReference>
<evidence type="ECO:0000256" key="6">
    <source>
        <dbReference type="ARBA" id="ARBA00023136"/>
    </source>
</evidence>
<keyword evidence="9" id="KW-1185">Reference proteome</keyword>
<dbReference type="GO" id="GO:0015288">
    <property type="term" value="F:porin activity"/>
    <property type="evidence" value="ECO:0007669"/>
    <property type="project" value="TreeGrafter"/>
</dbReference>
<evidence type="ECO:0000256" key="5">
    <source>
        <dbReference type="ARBA" id="ARBA00022692"/>
    </source>
</evidence>
<dbReference type="PANTHER" id="PTHR30026">
    <property type="entry name" value="OUTER MEMBRANE PROTEIN TOLC"/>
    <property type="match status" value="1"/>
</dbReference>
<evidence type="ECO:0000313" key="8">
    <source>
        <dbReference type="EMBL" id="URW80441.1"/>
    </source>
</evidence>
<keyword evidence="7" id="KW-0998">Cell outer membrane</keyword>
<keyword evidence="5" id="KW-0812">Transmembrane</keyword>
<reference evidence="8" key="2">
    <citation type="submission" date="2022-06" db="EMBL/GenBank/DDBJ databases">
        <title>Xiashengella guii gen. nov. sp. nov., a bacterium isolated form anaerobic digestion tank.</title>
        <authorList>
            <person name="Huang H."/>
        </authorList>
    </citation>
    <scope>NUCLEOTIDE SEQUENCE</scope>
    <source>
        <strain evidence="8">Ai-910</strain>
    </source>
</reference>
<name>A0A9J6ZS68_9BACT</name>
<dbReference type="GO" id="GO:0009279">
    <property type="term" value="C:cell outer membrane"/>
    <property type="evidence" value="ECO:0007669"/>
    <property type="project" value="UniProtKB-SubCell"/>
</dbReference>
<dbReference type="EMBL" id="CP098400">
    <property type="protein sequence ID" value="URW80441.1"/>
    <property type="molecule type" value="Genomic_DNA"/>
</dbReference>
<keyword evidence="3" id="KW-0813">Transport</keyword>
<dbReference type="RefSeq" id="WP_250724646.1">
    <property type="nucleotide sequence ID" value="NZ_CP098400.1"/>
</dbReference>
<dbReference type="InterPro" id="IPR003423">
    <property type="entry name" value="OMP_efflux"/>
</dbReference>
<sequence>MSKSAMRLNHVLILLMMVLLPVSAKSQNREVIEVNMTLEEVIEMAQRQSLSYFRAKNMYLAEYWSFRSFKASRLPSLNLTATPVAYTNSIIPLQDGVGYRNNYSFVSNGALFIRQNVPLTGGTFDITSTLSRTYDYETGNTIFSSAPVSIGFKQSLNGYNRFRWESRMSPVQFERAKLAFIQDLEDIAYNATNYFFNVATAEINVRIAEINYANADTLYRIGKGRFEIGTITQDELLDLELSLLNARLEVSKSDINLKQAKATLNSFLGIADDIHVNCVLPDKLPPLRINVDEALNLALENNPDILGYKLQLLRAERNVAETTANTGLSANIEASLGVNRNALELSEVYESPFMQQQRANISLSIPIIDWGNRKGQIQMAKAQKDEVDASVKQSLVDFEQNALITFLNFNLQEDQVAIAAKADTVAQLGFDVTMQRFMIGKVDVIRLNSARNSLDAAKRNYISALRNYWTSYYDIRRIAMYDFINRQSLIRELDEFLQR</sequence>
<comment type="subcellular location">
    <subcellularLocation>
        <location evidence="1">Cell outer membrane</location>
    </subcellularLocation>
</comment>
<protein>
    <submittedName>
        <fullName evidence="8">TolC family protein</fullName>
    </submittedName>
</protein>
<dbReference type="KEGG" id="alkq:M9189_03625"/>
<keyword evidence="4" id="KW-1134">Transmembrane beta strand</keyword>